<dbReference type="AlphaFoldDB" id="A0AAV4VA12"/>
<evidence type="ECO:0000313" key="1">
    <source>
        <dbReference type="EMBL" id="GIY67090.1"/>
    </source>
</evidence>
<evidence type="ECO:0000313" key="2">
    <source>
        <dbReference type="Proteomes" id="UP001054837"/>
    </source>
</evidence>
<protein>
    <submittedName>
        <fullName evidence="1">Uncharacterized protein</fullName>
    </submittedName>
</protein>
<dbReference type="Proteomes" id="UP001054837">
    <property type="component" value="Unassembled WGS sequence"/>
</dbReference>
<keyword evidence="2" id="KW-1185">Reference proteome</keyword>
<accession>A0AAV4VA12</accession>
<gene>
    <name evidence="1" type="ORF">CDAR_281011</name>
</gene>
<proteinExistence type="predicted"/>
<organism evidence="1 2">
    <name type="scientific">Caerostris darwini</name>
    <dbReference type="NCBI Taxonomy" id="1538125"/>
    <lineage>
        <taxon>Eukaryota</taxon>
        <taxon>Metazoa</taxon>
        <taxon>Ecdysozoa</taxon>
        <taxon>Arthropoda</taxon>
        <taxon>Chelicerata</taxon>
        <taxon>Arachnida</taxon>
        <taxon>Araneae</taxon>
        <taxon>Araneomorphae</taxon>
        <taxon>Entelegynae</taxon>
        <taxon>Araneoidea</taxon>
        <taxon>Araneidae</taxon>
        <taxon>Caerostris</taxon>
    </lineage>
</organism>
<comment type="caution">
    <text evidence="1">The sequence shown here is derived from an EMBL/GenBank/DDBJ whole genome shotgun (WGS) entry which is preliminary data.</text>
</comment>
<reference evidence="1 2" key="1">
    <citation type="submission" date="2021-06" db="EMBL/GenBank/DDBJ databases">
        <title>Caerostris darwini draft genome.</title>
        <authorList>
            <person name="Kono N."/>
            <person name="Arakawa K."/>
        </authorList>
    </citation>
    <scope>NUCLEOTIDE SEQUENCE [LARGE SCALE GENOMIC DNA]</scope>
</reference>
<sequence length="106" mass="12096">MRLQIIVIGEKWNTHGSSNRTPKTLQLRGWAVICKKGIDFRQEMENHLRGKAVNRPRMTEVFPAAWKIIAFRGCPSLAVSSLKGILRLWHLFGKSGKAGFQQPERL</sequence>
<dbReference type="EMBL" id="BPLQ01012686">
    <property type="protein sequence ID" value="GIY67090.1"/>
    <property type="molecule type" value="Genomic_DNA"/>
</dbReference>
<name>A0AAV4VA12_9ARAC</name>